<keyword evidence="2" id="KW-0255">Endonuclease</keyword>
<evidence type="ECO:0000313" key="2">
    <source>
        <dbReference type="EMBL" id="SEM19442.1"/>
    </source>
</evidence>
<dbReference type="Proteomes" id="UP000199664">
    <property type="component" value="Unassembled WGS sequence"/>
</dbReference>
<dbReference type="Pfam" id="PF04471">
    <property type="entry name" value="Mrr_cat"/>
    <property type="match status" value="1"/>
</dbReference>
<feature type="domain" description="Restriction endonuclease type IV Mrr" evidence="1">
    <location>
        <begin position="163"/>
        <end position="267"/>
    </location>
</feature>
<keyword evidence="3" id="KW-1185">Reference proteome</keyword>
<sequence length="302" mass="33823">MAQLRPVELKFVDELFRMSSGYVLDFTNSTFADFFHQEVGIDIYDNAYAINGESKGKHLRAFLTIGQPRAIAKALAALWEYREADRLGRGQTETVVNAQRRLSAIVERLGGPALPSYAPVAPAAAETTSQAALRPFRADEATLRRLDEGFLALHEMSDEPQARGRHFESLLTDLFNAWGMDARGGFHVIGEQIDGSFQHGNDTYLLEAKWHRAKTDATTLHGFQGKVNERPEWTRGLFVSFSGFTEVGLQAFTARKIILADGMDIYDALARRLSVSDIIAAKVRHASEYRNPFERVRSLFPL</sequence>
<dbReference type="GO" id="GO:0004519">
    <property type="term" value="F:endonuclease activity"/>
    <property type="evidence" value="ECO:0007669"/>
    <property type="project" value="UniProtKB-KW"/>
</dbReference>
<evidence type="ECO:0000313" key="3">
    <source>
        <dbReference type="Proteomes" id="UP000199664"/>
    </source>
</evidence>
<dbReference type="GO" id="GO:0003677">
    <property type="term" value="F:DNA binding"/>
    <property type="evidence" value="ECO:0007669"/>
    <property type="project" value="InterPro"/>
</dbReference>
<dbReference type="STRING" id="1036779.SAMN04515666_108120"/>
<evidence type="ECO:0000259" key="1">
    <source>
        <dbReference type="Pfam" id="PF04471"/>
    </source>
</evidence>
<dbReference type="InterPro" id="IPR011335">
    <property type="entry name" value="Restrct_endonuc-II-like"/>
</dbReference>
<dbReference type="GO" id="GO:0009307">
    <property type="term" value="P:DNA restriction-modification system"/>
    <property type="evidence" value="ECO:0007669"/>
    <property type="project" value="InterPro"/>
</dbReference>
<organism evidence="2 3">
    <name type="scientific">Bosea lupini</name>
    <dbReference type="NCBI Taxonomy" id="1036779"/>
    <lineage>
        <taxon>Bacteria</taxon>
        <taxon>Pseudomonadati</taxon>
        <taxon>Pseudomonadota</taxon>
        <taxon>Alphaproteobacteria</taxon>
        <taxon>Hyphomicrobiales</taxon>
        <taxon>Boseaceae</taxon>
        <taxon>Bosea</taxon>
    </lineage>
</organism>
<proteinExistence type="predicted"/>
<name>A0A1H7WCW6_9HYPH</name>
<accession>A0A1H7WCW6</accession>
<dbReference type="SUPFAM" id="SSF52980">
    <property type="entry name" value="Restriction endonuclease-like"/>
    <property type="match status" value="1"/>
</dbReference>
<protein>
    <submittedName>
        <fullName evidence="2">Restriction endonuclease</fullName>
    </submittedName>
</protein>
<dbReference type="EMBL" id="FOAN01000008">
    <property type="protein sequence ID" value="SEM19442.1"/>
    <property type="molecule type" value="Genomic_DNA"/>
</dbReference>
<dbReference type="AlphaFoldDB" id="A0A1H7WCW6"/>
<reference evidence="3" key="1">
    <citation type="submission" date="2016-10" db="EMBL/GenBank/DDBJ databases">
        <authorList>
            <person name="Varghese N."/>
            <person name="Submissions S."/>
        </authorList>
    </citation>
    <scope>NUCLEOTIDE SEQUENCE [LARGE SCALE GENOMIC DNA]</scope>
    <source>
        <strain evidence="3">LMG 26383,CCUG 61248,R- 45681</strain>
    </source>
</reference>
<dbReference type="OrthoDB" id="1395176at2"/>
<dbReference type="InterPro" id="IPR007560">
    <property type="entry name" value="Restrct_endonuc_IV_Mrr"/>
</dbReference>
<gene>
    <name evidence="2" type="ORF">SAMN04515666_108120</name>
</gene>
<keyword evidence="2" id="KW-0378">Hydrolase</keyword>
<dbReference type="RefSeq" id="WP_091839879.1">
    <property type="nucleotide sequence ID" value="NZ_FOAN01000008.1"/>
</dbReference>
<keyword evidence="2" id="KW-0540">Nuclease</keyword>